<dbReference type="InterPro" id="IPR029063">
    <property type="entry name" value="SAM-dependent_MTases_sf"/>
</dbReference>
<comment type="catalytic activity">
    <reaction evidence="6">
        <text>a 5'-end (N(7)-methyl 5'-triphosphoguanosine)-ribonucleoside in snRNA + S-adenosyl-L-methionine = a 5'-end (N(2),N(7)-dimethyl 5'-triphosphoguanosine)-ribonucleoside in snRNA + S-adenosyl-L-homocysteine + H(+)</text>
        <dbReference type="Rhea" id="RHEA:78471"/>
        <dbReference type="Rhea" id="RHEA-COMP:19085"/>
        <dbReference type="Rhea" id="RHEA-COMP:19087"/>
        <dbReference type="ChEBI" id="CHEBI:15378"/>
        <dbReference type="ChEBI" id="CHEBI:57856"/>
        <dbReference type="ChEBI" id="CHEBI:59789"/>
        <dbReference type="ChEBI" id="CHEBI:156461"/>
        <dbReference type="ChEBI" id="CHEBI:172880"/>
    </reaction>
    <physiologicalReaction direction="left-to-right" evidence="6">
        <dbReference type="Rhea" id="RHEA:78472"/>
    </physiologicalReaction>
</comment>
<accession>A0A4P9XA60</accession>
<comment type="catalytic activity">
    <reaction evidence="3">
        <text>a 5'-end (N(2),N(7)-dimethyl 5'-triphosphoguanosine)-ribonucleoside in snoRNA + S-adenosyl-L-methionine = a 5'-end (N(2),N(2),N(7)-trimethyl 5'-triphosphoguanosine)-ribonucleoside in snoRNA + S-adenosyl-L-homocysteine + H(+)</text>
        <dbReference type="Rhea" id="RHEA:78507"/>
        <dbReference type="Rhea" id="RHEA-COMP:19088"/>
        <dbReference type="Rhea" id="RHEA-COMP:19090"/>
        <dbReference type="ChEBI" id="CHEBI:15378"/>
        <dbReference type="ChEBI" id="CHEBI:57856"/>
        <dbReference type="ChEBI" id="CHEBI:59789"/>
        <dbReference type="ChEBI" id="CHEBI:167623"/>
        <dbReference type="ChEBI" id="CHEBI:172880"/>
    </reaction>
    <physiologicalReaction direction="left-to-right" evidence="3">
        <dbReference type="Rhea" id="RHEA:78508"/>
    </physiologicalReaction>
</comment>
<dbReference type="Pfam" id="PF09445">
    <property type="entry name" value="Methyltransf_15"/>
    <property type="match status" value="1"/>
</dbReference>
<evidence type="ECO:0000313" key="10">
    <source>
        <dbReference type="Proteomes" id="UP000274922"/>
    </source>
</evidence>
<evidence type="ECO:0000256" key="8">
    <source>
        <dbReference type="SAM" id="MobiDB-lite"/>
    </source>
</evidence>
<evidence type="ECO:0000256" key="1">
    <source>
        <dbReference type="ARBA" id="ARBA00018517"/>
    </source>
</evidence>
<dbReference type="Gene3D" id="3.40.50.150">
    <property type="entry name" value="Vaccinia Virus protein VP39"/>
    <property type="match status" value="1"/>
</dbReference>
<feature type="compositionally biased region" description="Acidic residues" evidence="8">
    <location>
        <begin position="216"/>
        <end position="228"/>
    </location>
</feature>
<comment type="similarity">
    <text evidence="2">Belongs to the methyltransferase superfamily. Trimethylguanosine synthase family.</text>
</comment>
<evidence type="ECO:0000313" key="9">
    <source>
        <dbReference type="EMBL" id="RKP02238.1"/>
    </source>
</evidence>
<gene>
    <name evidence="9" type="ORF">CXG81DRAFT_25098</name>
</gene>
<evidence type="ECO:0000256" key="2">
    <source>
        <dbReference type="ARBA" id="ARBA00025783"/>
    </source>
</evidence>
<dbReference type="GO" id="GO:0005634">
    <property type="term" value="C:nucleus"/>
    <property type="evidence" value="ECO:0007669"/>
    <property type="project" value="TreeGrafter"/>
</dbReference>
<comment type="catalytic activity">
    <reaction evidence="4">
        <text>a 5'-end (N(7)-methyl 5'-triphosphoguanosine)-ribonucleoside in snoRNA + S-adenosyl-L-methionine = a 5'-end (N(2),N(7)-dimethyl 5'-triphosphoguanosine)-ribonucleoside in snoRNA + S-adenosyl-L-homocysteine + H(+)</text>
        <dbReference type="Rhea" id="RHEA:78475"/>
        <dbReference type="Rhea" id="RHEA-COMP:19086"/>
        <dbReference type="Rhea" id="RHEA-COMP:19088"/>
        <dbReference type="ChEBI" id="CHEBI:15378"/>
        <dbReference type="ChEBI" id="CHEBI:57856"/>
        <dbReference type="ChEBI" id="CHEBI:59789"/>
        <dbReference type="ChEBI" id="CHEBI:156461"/>
        <dbReference type="ChEBI" id="CHEBI:172880"/>
    </reaction>
    <physiologicalReaction direction="left-to-right" evidence="4">
        <dbReference type="Rhea" id="RHEA:78476"/>
    </physiologicalReaction>
</comment>
<reference evidence="10" key="1">
    <citation type="journal article" date="2018" name="Nat. Microbiol.">
        <title>Leveraging single-cell genomics to expand the fungal tree of life.</title>
        <authorList>
            <person name="Ahrendt S.R."/>
            <person name="Quandt C.A."/>
            <person name="Ciobanu D."/>
            <person name="Clum A."/>
            <person name="Salamov A."/>
            <person name="Andreopoulos B."/>
            <person name="Cheng J.F."/>
            <person name="Woyke T."/>
            <person name="Pelin A."/>
            <person name="Henrissat B."/>
            <person name="Reynolds N.K."/>
            <person name="Benny G.L."/>
            <person name="Smith M.E."/>
            <person name="James T.Y."/>
            <person name="Grigoriev I.V."/>
        </authorList>
    </citation>
    <scope>NUCLEOTIDE SEQUENCE [LARGE SCALE GENOMIC DNA]</scope>
    <source>
        <strain evidence="10">ATCC 52028</strain>
    </source>
</reference>
<dbReference type="OrthoDB" id="194443at2759"/>
<dbReference type="SUPFAM" id="SSF53335">
    <property type="entry name" value="S-adenosyl-L-methionine-dependent methyltransferases"/>
    <property type="match status" value="1"/>
</dbReference>
<feature type="compositionally biased region" description="Low complexity" evidence="8">
    <location>
        <begin position="405"/>
        <end position="430"/>
    </location>
</feature>
<evidence type="ECO:0000256" key="6">
    <source>
        <dbReference type="ARBA" id="ARBA00049075"/>
    </source>
</evidence>
<keyword evidence="10" id="KW-1185">Reference proteome</keyword>
<name>A0A4P9XA60_9FUNG</name>
<dbReference type="STRING" id="1555241.A0A4P9XA60"/>
<feature type="region of interest" description="Disordered" evidence="8">
    <location>
        <begin position="216"/>
        <end position="253"/>
    </location>
</feature>
<organism evidence="9 10">
    <name type="scientific">Caulochytrium protostelioides</name>
    <dbReference type="NCBI Taxonomy" id="1555241"/>
    <lineage>
        <taxon>Eukaryota</taxon>
        <taxon>Fungi</taxon>
        <taxon>Fungi incertae sedis</taxon>
        <taxon>Chytridiomycota</taxon>
        <taxon>Chytridiomycota incertae sedis</taxon>
        <taxon>Chytridiomycetes</taxon>
        <taxon>Caulochytriales</taxon>
        <taxon>Caulochytriaceae</taxon>
        <taxon>Caulochytrium</taxon>
    </lineage>
</organism>
<feature type="compositionally biased region" description="Low complexity" evidence="8">
    <location>
        <begin position="1"/>
        <end position="14"/>
    </location>
</feature>
<proteinExistence type="inferred from homology"/>
<evidence type="ECO:0000256" key="4">
    <source>
        <dbReference type="ARBA" id="ARBA00048740"/>
    </source>
</evidence>
<sequence>MTAPASPLPAAAADPSPPASPDAPCGPYRPAVARSLAALRRAWPELPLYTHETRLEQLPFRLQKYWRSRYQLFRRLDEGAVTDVEGLYSVTPERVALQQASRVARLVTHAHVAALAAARDLVVGLPPASPAPAAAAAVPVTVPPGTVVVDLFGGIGGNAIALARRGFRVVTVELTPSRCDLIQHNCLVYGVADQVTVVQGDVVALLDEHDVDIDIDTDDQNLDENDTTVDEHHNDSIPARKRRRGMASASDDGRTRLARRLGLDAPPFVFMSPPWGGPEYIRASEFPLDDGLALCDSATHAVRLSGTALLHRVAQQSSGMAVFLPRTTPTDDLVALGIGPCLIERVAINGRVKGITASWISTLTPMRLVAESIVDDAVVDAEFPGAPHHDASDVSDTALTGLVLPPSASASVPASPHATSVAPSPSPSTTPDRRRAKRKQSEIETADMYD</sequence>
<dbReference type="CDD" id="cd02440">
    <property type="entry name" value="AdoMet_MTases"/>
    <property type="match status" value="1"/>
</dbReference>
<comment type="catalytic activity">
    <reaction evidence="5">
        <text>a 5'-end (N(2),N(7)-dimethyl 5'-triphosphoguanosine)-ribonucleoside in snRNA + S-adenosyl-L-methionine = a 5'-end (N(2),N(2),N(7)-trimethyl 5'-triphosphoguanosine)-ribonucleoside in snRNA + S-adenosyl-L-homocysteine + H(+)</text>
        <dbReference type="Rhea" id="RHEA:78479"/>
        <dbReference type="Rhea" id="RHEA-COMP:19087"/>
        <dbReference type="Rhea" id="RHEA-COMP:19089"/>
        <dbReference type="ChEBI" id="CHEBI:15378"/>
        <dbReference type="ChEBI" id="CHEBI:57856"/>
        <dbReference type="ChEBI" id="CHEBI:59789"/>
        <dbReference type="ChEBI" id="CHEBI:167623"/>
        <dbReference type="ChEBI" id="CHEBI:172880"/>
    </reaction>
    <physiologicalReaction direction="left-to-right" evidence="5">
        <dbReference type="Rhea" id="RHEA:78480"/>
    </physiologicalReaction>
</comment>
<evidence type="ECO:0000256" key="7">
    <source>
        <dbReference type="ARBA" id="ARBA00049790"/>
    </source>
</evidence>
<dbReference type="AlphaFoldDB" id="A0A4P9XA60"/>
<dbReference type="GO" id="GO:0071164">
    <property type="term" value="F:RNA cap trimethylguanosine synthase activity"/>
    <property type="evidence" value="ECO:0007669"/>
    <property type="project" value="TreeGrafter"/>
</dbReference>
<dbReference type="PANTHER" id="PTHR14741:SF32">
    <property type="entry name" value="TRIMETHYLGUANOSINE SYNTHASE"/>
    <property type="match status" value="1"/>
</dbReference>
<evidence type="ECO:0000256" key="5">
    <source>
        <dbReference type="ARBA" id="ARBA00048763"/>
    </source>
</evidence>
<evidence type="ECO:0000256" key="3">
    <source>
        <dbReference type="ARBA" id="ARBA00047418"/>
    </source>
</evidence>
<dbReference type="InterPro" id="IPR019012">
    <property type="entry name" value="RNA_cap_Gua-N2-MeTrfase"/>
</dbReference>
<dbReference type="EMBL" id="ML014148">
    <property type="protein sequence ID" value="RKP02238.1"/>
    <property type="molecule type" value="Genomic_DNA"/>
</dbReference>
<feature type="region of interest" description="Disordered" evidence="8">
    <location>
        <begin position="405"/>
        <end position="450"/>
    </location>
</feature>
<protein>
    <recommendedName>
        <fullName evidence="1">Trimethylguanosine synthase</fullName>
    </recommendedName>
    <alternativeName>
        <fullName evidence="7">Cap-specific guanine-N(2) methyltransferase</fullName>
    </alternativeName>
</protein>
<dbReference type="Proteomes" id="UP000274922">
    <property type="component" value="Unassembled WGS sequence"/>
</dbReference>
<dbReference type="PANTHER" id="PTHR14741">
    <property type="entry name" value="S-ADENOSYLMETHIONINE-DEPENDENT METHYLTRANSFERASE RELATED"/>
    <property type="match status" value="1"/>
</dbReference>
<feature type="region of interest" description="Disordered" evidence="8">
    <location>
        <begin position="1"/>
        <end position="26"/>
    </location>
</feature>